<comment type="function">
    <text evidence="6">Together with LptD, is involved in the assembly of lipopolysaccharide (LPS) at the surface of the outer membrane. Required for the proper assembly of LptD. Binds LPS and may serve as the LPS recognition site at the outer membrane.</text>
</comment>
<evidence type="ECO:0000313" key="8">
    <source>
        <dbReference type="EMBL" id="NLS14178.1"/>
    </source>
</evidence>
<keyword evidence="5" id="KW-0449">Lipoprotein</keyword>
<reference evidence="8 9" key="1">
    <citation type="submission" date="2020-04" db="EMBL/GenBank/DDBJ databases">
        <title>Vibrio sp. SM6, a novel species isolated from seawater.</title>
        <authorList>
            <person name="Wang X."/>
        </authorList>
    </citation>
    <scope>NUCLEOTIDE SEQUENCE [LARGE SCALE GENOMIC DNA]</scope>
    <source>
        <strain evidence="8 9">SM6</strain>
    </source>
</reference>
<dbReference type="GO" id="GO:0009279">
    <property type="term" value="C:cell outer membrane"/>
    <property type="evidence" value="ECO:0007669"/>
    <property type="project" value="UniProtKB-UniRule"/>
</dbReference>
<evidence type="ECO:0000256" key="3">
    <source>
        <dbReference type="ARBA" id="ARBA00023139"/>
    </source>
</evidence>
<comment type="caution">
    <text evidence="8">The sequence shown here is derived from an EMBL/GenBank/DDBJ whole genome shotgun (WGS) entry which is preliminary data.</text>
</comment>
<evidence type="ECO:0000256" key="6">
    <source>
        <dbReference type="HAMAP-Rule" id="MF_01186"/>
    </source>
</evidence>
<keyword evidence="2 6" id="KW-0472">Membrane</keyword>
<evidence type="ECO:0000256" key="4">
    <source>
        <dbReference type="ARBA" id="ARBA00023237"/>
    </source>
</evidence>
<evidence type="ECO:0000256" key="2">
    <source>
        <dbReference type="ARBA" id="ARBA00023136"/>
    </source>
</evidence>
<sequence length="173" mass="19605">MRLQRMLKLSVIALLASHLTACGFHLRDNYTVPNELDTLSLTSSDEYGPLSRNVKEQLQLNKVRLVLPAENIPSLHLMSESIDERTLSLYQNGRVAEKELTYVVHYRVTLPNVGSDTFSTSVSRSYLDNPLTALAKSVERDVIEEEMRSQAAAQMMRQLAQVKHQQFSADNQE</sequence>
<gene>
    <name evidence="6" type="primary">lptE</name>
    <name evidence="8" type="ORF">HGP28_14900</name>
</gene>
<keyword evidence="3" id="KW-0564">Palmitate</keyword>
<accession>A0A7X8TSV3</accession>
<keyword evidence="9" id="KW-1185">Reference proteome</keyword>
<dbReference type="Proteomes" id="UP000535589">
    <property type="component" value="Unassembled WGS sequence"/>
</dbReference>
<evidence type="ECO:0000256" key="5">
    <source>
        <dbReference type="ARBA" id="ARBA00023288"/>
    </source>
</evidence>
<evidence type="ECO:0000256" key="1">
    <source>
        <dbReference type="ARBA" id="ARBA00022729"/>
    </source>
</evidence>
<comment type="subunit">
    <text evidence="6">Component of the lipopolysaccharide transport and assembly complex. Interacts with LptD.</text>
</comment>
<dbReference type="Pfam" id="PF04390">
    <property type="entry name" value="LptE"/>
    <property type="match status" value="1"/>
</dbReference>
<dbReference type="HAMAP" id="MF_01186">
    <property type="entry name" value="LPS_assembly_LptE"/>
    <property type="match status" value="1"/>
</dbReference>
<proteinExistence type="inferred from homology"/>
<dbReference type="GO" id="GO:1990351">
    <property type="term" value="C:transporter complex"/>
    <property type="evidence" value="ECO:0007669"/>
    <property type="project" value="TreeGrafter"/>
</dbReference>
<dbReference type="EMBL" id="JABAIK010000016">
    <property type="protein sequence ID" value="NLS14178.1"/>
    <property type="molecule type" value="Genomic_DNA"/>
</dbReference>
<comment type="similarity">
    <text evidence="6">Belongs to the LptE lipoprotein family.</text>
</comment>
<dbReference type="PANTHER" id="PTHR38098:SF1">
    <property type="entry name" value="LPS-ASSEMBLY LIPOPROTEIN LPTE"/>
    <property type="match status" value="1"/>
</dbReference>
<organism evidence="8 9">
    <name type="scientific">Vibrio agarilyticus</name>
    <dbReference type="NCBI Taxonomy" id="2726741"/>
    <lineage>
        <taxon>Bacteria</taxon>
        <taxon>Pseudomonadati</taxon>
        <taxon>Pseudomonadota</taxon>
        <taxon>Gammaproteobacteria</taxon>
        <taxon>Vibrionales</taxon>
        <taxon>Vibrionaceae</taxon>
        <taxon>Vibrio</taxon>
    </lineage>
</organism>
<dbReference type="PANTHER" id="PTHR38098">
    <property type="entry name" value="LPS-ASSEMBLY LIPOPROTEIN LPTE"/>
    <property type="match status" value="1"/>
</dbReference>
<feature type="chain" id="PRO_5030743621" description="LPS-assembly lipoprotein LptE" evidence="7">
    <location>
        <begin position="22"/>
        <end position="173"/>
    </location>
</feature>
<dbReference type="AlphaFoldDB" id="A0A7X8TSV3"/>
<dbReference type="InterPro" id="IPR007485">
    <property type="entry name" value="LPS_assembly_LptE"/>
</dbReference>
<evidence type="ECO:0000256" key="7">
    <source>
        <dbReference type="SAM" id="SignalP"/>
    </source>
</evidence>
<evidence type="ECO:0000313" key="9">
    <source>
        <dbReference type="Proteomes" id="UP000535589"/>
    </source>
</evidence>
<dbReference type="GO" id="GO:0001530">
    <property type="term" value="F:lipopolysaccharide binding"/>
    <property type="evidence" value="ECO:0007669"/>
    <property type="project" value="TreeGrafter"/>
</dbReference>
<keyword evidence="1 7" id="KW-0732">Signal</keyword>
<dbReference type="GO" id="GO:0043165">
    <property type="term" value="P:Gram-negative-bacterium-type cell outer membrane assembly"/>
    <property type="evidence" value="ECO:0007669"/>
    <property type="project" value="UniProtKB-UniRule"/>
</dbReference>
<name>A0A7X8TSV3_9VIBR</name>
<feature type="signal peptide" evidence="7">
    <location>
        <begin position="1"/>
        <end position="21"/>
    </location>
</feature>
<keyword evidence="4 6" id="KW-0998">Cell outer membrane</keyword>
<protein>
    <recommendedName>
        <fullName evidence="6">LPS-assembly lipoprotein LptE</fullName>
    </recommendedName>
</protein>
<dbReference type="RefSeq" id="WP_168837272.1">
    <property type="nucleotide sequence ID" value="NZ_JABAIK010000016.1"/>
</dbReference>
<dbReference type="Gene3D" id="3.30.160.150">
    <property type="entry name" value="Lipoprotein like domain"/>
    <property type="match status" value="1"/>
</dbReference>
<dbReference type="GO" id="GO:0015920">
    <property type="term" value="P:lipopolysaccharide transport"/>
    <property type="evidence" value="ECO:0007669"/>
    <property type="project" value="TreeGrafter"/>
</dbReference>